<name>A0A1V9XJZ7_9ACAR</name>
<dbReference type="AlphaFoldDB" id="A0A1V9XJZ7"/>
<comment type="caution">
    <text evidence="2">The sequence shown here is derived from an EMBL/GenBank/DDBJ whole genome shotgun (WGS) entry which is preliminary data.</text>
</comment>
<keyword evidence="1" id="KW-0732">Signal</keyword>
<evidence type="ECO:0000313" key="3">
    <source>
        <dbReference type="Proteomes" id="UP000192247"/>
    </source>
</evidence>
<feature type="chain" id="PRO_5012506427" evidence="1">
    <location>
        <begin position="20"/>
        <end position="111"/>
    </location>
</feature>
<dbReference type="EMBL" id="MNPL01009148">
    <property type="protein sequence ID" value="OQR73864.1"/>
    <property type="molecule type" value="Genomic_DNA"/>
</dbReference>
<gene>
    <name evidence="2" type="ORF">BIW11_09464</name>
</gene>
<accession>A0A1V9XJZ7</accession>
<reference evidence="2 3" key="1">
    <citation type="journal article" date="2017" name="Gigascience">
        <title>Draft genome of the honey bee ectoparasitic mite, Tropilaelaps mercedesae, is shaped by the parasitic life history.</title>
        <authorList>
            <person name="Dong X."/>
            <person name="Armstrong S.D."/>
            <person name="Xia D."/>
            <person name="Makepeace B.L."/>
            <person name="Darby A.C."/>
            <person name="Kadowaki T."/>
        </authorList>
    </citation>
    <scope>NUCLEOTIDE SEQUENCE [LARGE SCALE GENOMIC DNA]</scope>
    <source>
        <strain evidence="2">Wuxi-XJTLU</strain>
    </source>
</reference>
<protein>
    <submittedName>
        <fullName evidence="2">Uncharacterized protein</fullName>
    </submittedName>
</protein>
<evidence type="ECO:0000256" key="1">
    <source>
        <dbReference type="SAM" id="SignalP"/>
    </source>
</evidence>
<keyword evidence="3" id="KW-1185">Reference proteome</keyword>
<feature type="signal peptide" evidence="1">
    <location>
        <begin position="1"/>
        <end position="19"/>
    </location>
</feature>
<dbReference type="PROSITE" id="PS51257">
    <property type="entry name" value="PROKAR_LIPOPROTEIN"/>
    <property type="match status" value="1"/>
</dbReference>
<sequence>MFDDTKIVFLLLLVPSLLATCSCLYSSSLGDHAEWRGYTFATQLVDFFAEMLSVSPEEIEAFLRLVPFNTTRKFVSTAVRDFGVRLLHLSDRVHQLNEGHVRLAIANFDSD</sequence>
<dbReference type="InParanoid" id="A0A1V9XJZ7"/>
<dbReference type="Proteomes" id="UP000192247">
    <property type="component" value="Unassembled WGS sequence"/>
</dbReference>
<proteinExistence type="predicted"/>
<organism evidence="2 3">
    <name type="scientific">Tropilaelaps mercedesae</name>
    <dbReference type="NCBI Taxonomy" id="418985"/>
    <lineage>
        <taxon>Eukaryota</taxon>
        <taxon>Metazoa</taxon>
        <taxon>Ecdysozoa</taxon>
        <taxon>Arthropoda</taxon>
        <taxon>Chelicerata</taxon>
        <taxon>Arachnida</taxon>
        <taxon>Acari</taxon>
        <taxon>Parasitiformes</taxon>
        <taxon>Mesostigmata</taxon>
        <taxon>Gamasina</taxon>
        <taxon>Dermanyssoidea</taxon>
        <taxon>Laelapidae</taxon>
        <taxon>Tropilaelaps</taxon>
    </lineage>
</organism>
<evidence type="ECO:0000313" key="2">
    <source>
        <dbReference type="EMBL" id="OQR73864.1"/>
    </source>
</evidence>